<dbReference type="RefSeq" id="WP_131839869.1">
    <property type="nucleotide sequence ID" value="NZ_SLWB01000012.1"/>
</dbReference>
<name>A0A4R2EAC6_9BACT</name>
<dbReference type="Proteomes" id="UP000294830">
    <property type="component" value="Unassembled WGS sequence"/>
</dbReference>
<gene>
    <name evidence="2" type="ORF">CLV25_11254</name>
</gene>
<evidence type="ECO:0008006" key="4">
    <source>
        <dbReference type="Google" id="ProtNLM"/>
    </source>
</evidence>
<feature type="transmembrane region" description="Helical" evidence="1">
    <location>
        <begin position="38"/>
        <end position="59"/>
    </location>
</feature>
<accession>A0A4R2EAC6</accession>
<dbReference type="AlphaFoldDB" id="A0A4R2EAC6"/>
<feature type="transmembrane region" description="Helical" evidence="1">
    <location>
        <begin position="71"/>
        <end position="91"/>
    </location>
</feature>
<dbReference type="EMBL" id="SLWB01000012">
    <property type="protein sequence ID" value="TCN64727.1"/>
    <property type="molecule type" value="Genomic_DNA"/>
</dbReference>
<sequence length="223" mass="24940">MKRHDFLFVILVLVLFVPFMVSTPLYEFYCRFNLEHGLAMSFLKFAILATLGESLGLRIRKGVYDYKGFGLLPRAIVWGFLGIAIKISFLIFQTGAVNFLGYIEITLGDSFGYKLLQAFAASAFMNLIFAPVMMTLHKITDTHIVATGGTLKGFFSRIDVAVILQKVDWHTMWGFVLKKTIPFFWIPAHTITFLLPASLQVLFAAILGVVLGVILAFAANKSK</sequence>
<reference evidence="2 3" key="1">
    <citation type="submission" date="2019-03" db="EMBL/GenBank/DDBJ databases">
        <title>Genomic Encyclopedia of Archaeal and Bacterial Type Strains, Phase II (KMG-II): from individual species to whole genera.</title>
        <authorList>
            <person name="Goeker M."/>
        </authorList>
    </citation>
    <scope>NUCLEOTIDE SEQUENCE [LARGE SCALE GENOMIC DNA]</scope>
    <source>
        <strain evidence="2 3">RL-C</strain>
    </source>
</reference>
<feature type="transmembrane region" description="Helical" evidence="1">
    <location>
        <begin position="201"/>
        <end position="219"/>
    </location>
</feature>
<comment type="caution">
    <text evidence="2">The sequence shown here is derived from an EMBL/GenBank/DDBJ whole genome shotgun (WGS) entry which is preliminary data.</text>
</comment>
<keyword evidence="1" id="KW-0472">Membrane</keyword>
<feature type="transmembrane region" description="Helical" evidence="1">
    <location>
        <begin position="111"/>
        <end position="129"/>
    </location>
</feature>
<proteinExistence type="predicted"/>
<feature type="transmembrane region" description="Helical" evidence="1">
    <location>
        <begin position="176"/>
        <end position="195"/>
    </location>
</feature>
<keyword evidence="1" id="KW-0812">Transmembrane</keyword>
<dbReference type="OrthoDB" id="1115879at2"/>
<feature type="transmembrane region" description="Helical" evidence="1">
    <location>
        <begin position="7"/>
        <end position="26"/>
    </location>
</feature>
<evidence type="ECO:0000313" key="3">
    <source>
        <dbReference type="Proteomes" id="UP000294830"/>
    </source>
</evidence>
<organism evidence="2 3">
    <name type="scientific">Acetobacteroides hydrogenigenes</name>
    <dbReference type="NCBI Taxonomy" id="979970"/>
    <lineage>
        <taxon>Bacteria</taxon>
        <taxon>Pseudomonadati</taxon>
        <taxon>Bacteroidota</taxon>
        <taxon>Bacteroidia</taxon>
        <taxon>Bacteroidales</taxon>
        <taxon>Rikenellaceae</taxon>
        <taxon>Acetobacteroides</taxon>
    </lineage>
</organism>
<keyword evidence="3" id="KW-1185">Reference proteome</keyword>
<keyword evidence="1" id="KW-1133">Transmembrane helix</keyword>
<evidence type="ECO:0000313" key="2">
    <source>
        <dbReference type="EMBL" id="TCN64727.1"/>
    </source>
</evidence>
<evidence type="ECO:0000256" key="1">
    <source>
        <dbReference type="SAM" id="Phobius"/>
    </source>
</evidence>
<protein>
    <recommendedName>
        <fullName evidence="4">Mpv17/PMP22 family protein</fullName>
    </recommendedName>
</protein>